<proteinExistence type="predicted"/>
<evidence type="ECO:0000313" key="2">
    <source>
        <dbReference type="EMBL" id="KAH3683048.1"/>
    </source>
</evidence>
<dbReference type="Proteomes" id="UP000774326">
    <property type="component" value="Unassembled WGS sequence"/>
</dbReference>
<feature type="region of interest" description="Disordered" evidence="1">
    <location>
        <begin position="49"/>
        <end position="68"/>
    </location>
</feature>
<sequence>MSTLGNAKACFSTASSISANFFGESLTPIKITWESTPCSAWDNKSEATKSASASSSAMTSTSDGPAGISMEHKAVVSF</sequence>
<protein>
    <submittedName>
        <fullName evidence="2">Uncharacterized protein</fullName>
    </submittedName>
</protein>
<comment type="caution">
    <text evidence="2">The sequence shown here is derived from an EMBL/GenBank/DDBJ whole genome shotgun (WGS) entry which is preliminary data.</text>
</comment>
<evidence type="ECO:0000313" key="3">
    <source>
        <dbReference type="Proteomes" id="UP000774326"/>
    </source>
</evidence>
<reference evidence="2" key="1">
    <citation type="journal article" date="2021" name="Open Biol.">
        <title>Shared evolutionary footprints suggest mitochondrial oxidative damage underlies multiple complex I losses in fungi.</title>
        <authorList>
            <person name="Schikora-Tamarit M.A."/>
            <person name="Marcet-Houben M."/>
            <person name="Nosek J."/>
            <person name="Gabaldon T."/>
        </authorList>
    </citation>
    <scope>NUCLEOTIDE SEQUENCE</scope>
    <source>
        <strain evidence="2">CBS2887</strain>
    </source>
</reference>
<organism evidence="2 3">
    <name type="scientific">Wickerhamomyces pijperi</name>
    <name type="common">Yeast</name>
    <name type="synonym">Pichia pijperi</name>
    <dbReference type="NCBI Taxonomy" id="599730"/>
    <lineage>
        <taxon>Eukaryota</taxon>
        <taxon>Fungi</taxon>
        <taxon>Dikarya</taxon>
        <taxon>Ascomycota</taxon>
        <taxon>Saccharomycotina</taxon>
        <taxon>Saccharomycetes</taxon>
        <taxon>Phaffomycetales</taxon>
        <taxon>Wickerhamomycetaceae</taxon>
        <taxon>Wickerhamomyces</taxon>
    </lineage>
</organism>
<reference evidence="2" key="2">
    <citation type="submission" date="2021-01" db="EMBL/GenBank/DDBJ databases">
        <authorList>
            <person name="Schikora-Tamarit M.A."/>
        </authorList>
    </citation>
    <scope>NUCLEOTIDE SEQUENCE</scope>
    <source>
        <strain evidence="2">CBS2887</strain>
    </source>
</reference>
<evidence type="ECO:0000256" key="1">
    <source>
        <dbReference type="SAM" id="MobiDB-lite"/>
    </source>
</evidence>
<feature type="compositionally biased region" description="Low complexity" evidence="1">
    <location>
        <begin position="49"/>
        <end position="62"/>
    </location>
</feature>
<accession>A0A9P8Q2Z0</accession>
<dbReference type="EMBL" id="JAEUBG010003254">
    <property type="protein sequence ID" value="KAH3683048.1"/>
    <property type="molecule type" value="Genomic_DNA"/>
</dbReference>
<name>A0A9P8Q2Z0_WICPI</name>
<dbReference type="AlphaFoldDB" id="A0A9P8Q2Z0"/>
<gene>
    <name evidence="2" type="ORF">WICPIJ_005984</name>
</gene>
<keyword evidence="3" id="KW-1185">Reference proteome</keyword>